<sequence>MLHAAKQASPGDGSAERAEGIFRFLQAVQNQRVHTVRDTRDFARRGDTRVLWFDELPDHPTIRTNTEDAEAPLLSMGKPAADADEDLRGCYEDLFRTLMASQSRAEDLELVLGVGLLTTRIGDGGTVRRHVLTAPVRLELDDRSARIDLLPEASAAFTAEATRFLGSGDVADPRALLRLEGHAGGFAGNLLDPTWLTPFLREVRLAVAPQGELEPAPALILRERTNHGLGALLGTIADRIRTTGEVPAGIRPLVEPNLGVEELPEAPPGAVAEIAGERYLPLPVNETQRRIIDKVEHNAHVVVQGPPGTGKTHLIATLLTHLLAQGKRVLVTAQTDKALDRVRDMLPESVRPLAVSVLSSGADNDADLREAVQTLARESVNDDPDARDVRIDRHLAELRRMAGERARAYAEIVAAREDETRTWPESGVDATVGGIRRAQAESRETHGWIESYLAPGRHLGDLDAALLRRCRELALAQPEVDARSVHLVQGTLPEPREFARIALRRTEALRKVRRLRDGGAGRWAKVVLSLSPKQRREFGRSLTALKSSLTKLQQHDSPWMAGALDDAVAGRSGVWAERSTKLGRLIREARAAADDIGTNNEVLISGEVHGLEPLAESLLDHVESAPLKLDPQGRPRTGLLTPRTVKASAELFDHVTVNGRAPVTPEDLRILLGHLALERVLRLLDAEWNTTTTGPMSQRLHRHTEERAKLKQVVDLQAGLAGITEWFEREGWETPDWRGFRAGDDLLATVAALPDLEHEASTRREMEKLRKEAVAEAGTPGAAPCVRALSDAVEHGDVEAYATAYRTNTELLEQRATDDERARLRARVEAVSSRLATDLADPESATDEEWERRFLGWDDTLRWARTETWLAGHRPTTDHGARQRVALLDAEITHSVEKLAGERAWSHALAPERLTNQTRAALTAWSQQVRQLGKGTGRYAGRLRAEIRATMNECRDAVPVWIMPLYRVIEQVEPVENAFDVVIVDEASQAGLESLFLHALAPRVVVVGDDKQVSPAGVGTDQQQLRELVRRHLPNHPHAQLWASPTRSLFDEATMRYSGRLVLTEHHRCVPEIIEFANREFYEPDGIRLEPVRQFARSNLEPVRTVHVPDASLGDNDVNAAEVEAVVAEIERCIADPAYGGLTFGVVTLLGSGQARAIETELMHRIPEGEWVRRRLLCGDAPTFQGSERDVMFVSMVAAPKGRKLVAQTREVIAQRYNVAATRARDQLVLVHSVLPAELPNSTDLRFRLLSYCLGVVRSASQPRMLIDEVVDDVVVPPFESLLEQKVFNRLARDGYFVRPQQELLGYRIDLTVEGRHGSLAIECEADTWEGEEAYARQLRRRRELEGSGWTFVTVRQSEFEANPEAAYATILNALNVLGIEPMGSDAQPRRASGGEVEPEVPFGAEWEAVESTGPTLAPPPRAAAIEEYVAFSGALPDPGQAPIAEIAEAVMEVIAVEGPVTGARLQQVYADSLGWDSIPSRNRSDIAKALVELGRTDRIVVDNPRENADWLEHAFRTPEQSAARARTLGPRALDQMPLAEVALLLDVARYQVGDGTGDDIFRAVLRRLGLSRLDDRVRSFLHTADQLG</sequence>
<dbReference type="RefSeq" id="WP_425310647.1">
    <property type="nucleotide sequence ID" value="NZ_CP154795.1"/>
</dbReference>
<dbReference type="Pfam" id="PF18741">
    <property type="entry name" value="MTES_1575"/>
    <property type="match status" value="1"/>
</dbReference>
<dbReference type="Pfam" id="PF13086">
    <property type="entry name" value="AAA_11"/>
    <property type="match status" value="1"/>
</dbReference>
<dbReference type="Gene3D" id="3.40.50.300">
    <property type="entry name" value="P-loop containing nucleotide triphosphate hydrolases"/>
    <property type="match status" value="3"/>
</dbReference>
<dbReference type="Proteomes" id="UP001442841">
    <property type="component" value="Chromosome"/>
</dbReference>
<dbReference type="PANTHER" id="PTHR10887:SF495">
    <property type="entry name" value="HELICASE SENATAXIN ISOFORM X1-RELATED"/>
    <property type="match status" value="1"/>
</dbReference>
<keyword evidence="5" id="KW-1185">Reference proteome</keyword>
<proteinExistence type="predicted"/>
<evidence type="ECO:0000313" key="4">
    <source>
        <dbReference type="EMBL" id="XAN09190.1"/>
    </source>
</evidence>
<dbReference type="InterPro" id="IPR045055">
    <property type="entry name" value="DNA2/NAM7-like"/>
</dbReference>
<evidence type="ECO:0000259" key="1">
    <source>
        <dbReference type="Pfam" id="PF13086"/>
    </source>
</evidence>
<dbReference type="SUPFAM" id="SSF52980">
    <property type="entry name" value="Restriction endonuclease-like"/>
    <property type="match status" value="1"/>
</dbReference>
<dbReference type="Pfam" id="PF13087">
    <property type="entry name" value="AAA_12"/>
    <property type="match status" value="1"/>
</dbReference>
<gene>
    <name evidence="4" type="ORF">AADG42_18320</name>
</gene>
<feature type="domain" description="Restriction endonuclease type II-like" evidence="3">
    <location>
        <begin position="1284"/>
        <end position="1375"/>
    </location>
</feature>
<dbReference type="InterPro" id="IPR027417">
    <property type="entry name" value="P-loop_NTPase"/>
</dbReference>
<name>A0ABZ3FWX6_9ACTN</name>
<organism evidence="4 5">
    <name type="scientific">Ammonicoccus fulvus</name>
    <dbReference type="NCBI Taxonomy" id="3138240"/>
    <lineage>
        <taxon>Bacteria</taxon>
        <taxon>Bacillati</taxon>
        <taxon>Actinomycetota</taxon>
        <taxon>Actinomycetes</taxon>
        <taxon>Propionibacteriales</taxon>
        <taxon>Propionibacteriaceae</taxon>
        <taxon>Ammonicoccus</taxon>
    </lineage>
</organism>
<dbReference type="EMBL" id="CP154795">
    <property type="protein sequence ID" value="XAN09190.1"/>
    <property type="molecule type" value="Genomic_DNA"/>
</dbReference>
<dbReference type="InterPro" id="IPR041677">
    <property type="entry name" value="DNA2/NAM7_AAA_11"/>
</dbReference>
<evidence type="ECO:0000313" key="5">
    <source>
        <dbReference type="Proteomes" id="UP001442841"/>
    </source>
</evidence>
<dbReference type="PANTHER" id="PTHR10887">
    <property type="entry name" value="DNA2/NAM7 HELICASE FAMILY"/>
    <property type="match status" value="1"/>
</dbReference>
<reference evidence="4 5" key="1">
    <citation type="submission" date="2024-04" db="EMBL/GenBank/DDBJ databases">
        <title>Isolation of an actinomycete strain from pig manure.</title>
        <authorList>
            <person name="Gong T."/>
            <person name="Yu Z."/>
            <person name="An M."/>
            <person name="Wei C."/>
            <person name="Yang W."/>
            <person name="Liu L."/>
        </authorList>
    </citation>
    <scope>NUCLEOTIDE SEQUENCE [LARGE SCALE GENOMIC DNA]</scope>
    <source>
        <strain evidence="4 5">ZF39</strain>
    </source>
</reference>
<evidence type="ECO:0000259" key="3">
    <source>
        <dbReference type="Pfam" id="PF18741"/>
    </source>
</evidence>
<accession>A0ABZ3FWX6</accession>
<dbReference type="InterPro" id="IPR041679">
    <property type="entry name" value="DNA2/NAM7-like_C"/>
</dbReference>
<feature type="domain" description="DNA2/NAM7 helicase helicase" evidence="1">
    <location>
        <begin position="284"/>
        <end position="420"/>
    </location>
</feature>
<evidence type="ECO:0000259" key="2">
    <source>
        <dbReference type="Pfam" id="PF13087"/>
    </source>
</evidence>
<protein>
    <submittedName>
        <fullName evidence="4">AAA domain-containing protein</fullName>
    </submittedName>
</protein>
<dbReference type="Gene3D" id="3.40.960.10">
    <property type="entry name" value="VSR Endonuclease"/>
    <property type="match status" value="1"/>
</dbReference>
<dbReference type="InterPro" id="IPR011335">
    <property type="entry name" value="Restrct_endonuc-II-like"/>
</dbReference>
<dbReference type="SUPFAM" id="SSF52540">
    <property type="entry name" value="P-loop containing nucleoside triphosphate hydrolases"/>
    <property type="match status" value="1"/>
</dbReference>
<feature type="domain" description="DNA2/NAM7 helicase-like C-terminal" evidence="2">
    <location>
        <begin position="1047"/>
        <end position="1231"/>
    </location>
</feature>
<dbReference type="InterPro" id="IPR049468">
    <property type="entry name" value="Restrct_endonuc-II-like_dom"/>
</dbReference>